<dbReference type="PANTHER" id="PTHR46097">
    <property type="entry name" value="G PROTEIN-COUPLED RECEPTOR KINASE INTERACTING ARFGAP"/>
    <property type="match status" value="1"/>
</dbReference>
<feature type="compositionally biased region" description="Basic and acidic residues" evidence="10">
    <location>
        <begin position="460"/>
        <end position="472"/>
    </location>
</feature>
<dbReference type="GO" id="GO:0005096">
    <property type="term" value="F:GTPase activator activity"/>
    <property type="evidence" value="ECO:0007669"/>
    <property type="project" value="UniProtKB-KW"/>
</dbReference>
<protein>
    <submittedName>
        <fullName evidence="13">ARF GTPase-activating protein GIT2a isoform X4</fullName>
    </submittedName>
</protein>
<evidence type="ECO:0000256" key="4">
    <source>
        <dbReference type="ARBA" id="ARBA00022771"/>
    </source>
</evidence>
<evidence type="ECO:0000256" key="5">
    <source>
        <dbReference type="ARBA" id="ARBA00022833"/>
    </source>
</evidence>
<dbReference type="CDD" id="cd08847">
    <property type="entry name" value="ArfGap_GIT2"/>
    <property type="match status" value="1"/>
</dbReference>
<feature type="domain" description="Arf-GAP" evidence="11">
    <location>
        <begin position="1"/>
        <end position="124"/>
    </location>
</feature>
<dbReference type="Pfam" id="PF16559">
    <property type="entry name" value="GIT_CC"/>
    <property type="match status" value="1"/>
</dbReference>
<dbReference type="FunFam" id="1.25.40.20:FF:000013">
    <property type="entry name" value="ARF GTPase-activating protein GIT1 isoform 1"/>
    <property type="match status" value="1"/>
</dbReference>
<feature type="compositionally biased region" description="Acidic residues" evidence="10">
    <location>
        <begin position="391"/>
        <end position="406"/>
    </location>
</feature>
<name>A0A6P8FSE8_CLUHA</name>
<dbReference type="Proteomes" id="UP000515152">
    <property type="component" value="Chromosome 7"/>
</dbReference>
<evidence type="ECO:0000256" key="6">
    <source>
        <dbReference type="ARBA" id="ARBA00023043"/>
    </source>
</evidence>
<evidence type="ECO:0000256" key="8">
    <source>
        <dbReference type="PROSITE-ProRule" id="PRU00023"/>
    </source>
</evidence>
<keyword evidence="7" id="KW-0175">Coiled coil</keyword>
<dbReference type="CTD" id="793882"/>
<dbReference type="SMART" id="SM00248">
    <property type="entry name" value="ANK"/>
    <property type="match status" value="3"/>
</dbReference>
<dbReference type="Pfam" id="PF08518">
    <property type="entry name" value="GIT_SHD"/>
    <property type="match status" value="2"/>
</dbReference>
<dbReference type="GO" id="GO:0008270">
    <property type="term" value="F:zinc ion binding"/>
    <property type="evidence" value="ECO:0007669"/>
    <property type="project" value="UniProtKB-KW"/>
</dbReference>
<dbReference type="GO" id="GO:0032012">
    <property type="term" value="P:regulation of ARF protein signal transduction"/>
    <property type="evidence" value="ECO:0007669"/>
    <property type="project" value="InterPro"/>
</dbReference>
<keyword evidence="3" id="KW-0677">Repeat</keyword>
<dbReference type="InterPro" id="IPR036770">
    <property type="entry name" value="Ankyrin_rpt-contain_sf"/>
</dbReference>
<evidence type="ECO:0000256" key="7">
    <source>
        <dbReference type="ARBA" id="ARBA00023054"/>
    </source>
</evidence>
<dbReference type="Pfam" id="PF01412">
    <property type="entry name" value="ArfGap"/>
    <property type="match status" value="1"/>
</dbReference>
<dbReference type="GO" id="GO:0007420">
    <property type="term" value="P:brain development"/>
    <property type="evidence" value="ECO:0007669"/>
    <property type="project" value="InterPro"/>
</dbReference>
<proteinExistence type="predicted"/>
<dbReference type="Pfam" id="PF12796">
    <property type="entry name" value="Ank_2"/>
    <property type="match status" value="1"/>
</dbReference>
<dbReference type="GO" id="GO:0031267">
    <property type="term" value="F:small GTPase binding"/>
    <property type="evidence" value="ECO:0007669"/>
    <property type="project" value="TreeGrafter"/>
</dbReference>
<dbReference type="GeneID" id="105902913"/>
<evidence type="ECO:0000256" key="9">
    <source>
        <dbReference type="PROSITE-ProRule" id="PRU00288"/>
    </source>
</evidence>
<dbReference type="InterPro" id="IPR037278">
    <property type="entry name" value="ARFGAP/RecO"/>
</dbReference>
<sequence length="649" mass="72240">MSKRLRNSEVCADCSVSDPRWASVNRGVLICDECCSVHRSLGRHSSQVRHLTHTPWPPTQLQMVQTLYNNGANSIWEHTLLDPASIMSGKRKANPQDKVHPNKAEFIKAKYQMLAFVHRMPCRDEDSCTAKDLSKQLHSSVRTGNLETCLRLLSLGAQANFFHPEKGNTPLHVAAKAGQLSQGELLTVYGADPGAPDTNGYTPIDYARQAGHHDLADRLVEIQYELTDRLAFYLCGRKPDHKNGEHFIIPQLADRNISVDLSELAKAAKKKLQSLSNHLFEELAMDVYDEVDRRETDAVWLTTQNHSTLVTETTVVPFLPVNPEYSSTRNQGRQKLARFNAHEFATLVIDILSDAKRRQLGKSVTSPRVDNVELILKSVSSCPVDDRQDNDQPDYDSVASDEDLDLEPSGKNDRAKSLDSDLSDSPVSVQEFQDVKSALAASEAKIQQLMKVNSNLSDELRHMQKKTSKMEKQSSVLDGDYDNTLNDADLEDSGAARRGRLRSSGWLGETGSIPELNDLEAECDPSLPSTEDVIRKTEQITKNIQELLRAAQENKHDSFVPCAERIHVAVSEMAALFPKKPRSEMVRIALRLLTSSAQRLQSECRKAVPAEGGPSPDMQLVTQQVIQCAYDIAKAAKQLVTITTKENSN</sequence>
<dbReference type="FunFam" id="1.20.120.330:FF:000002">
    <property type="entry name" value="ARF GTPase-activating protein GIT2 isoform 1"/>
    <property type="match status" value="1"/>
</dbReference>
<dbReference type="GO" id="GO:0098793">
    <property type="term" value="C:presynapse"/>
    <property type="evidence" value="ECO:0007669"/>
    <property type="project" value="GOC"/>
</dbReference>
<dbReference type="InterPro" id="IPR001164">
    <property type="entry name" value="ArfGAP_dom"/>
</dbReference>
<evidence type="ECO:0000256" key="3">
    <source>
        <dbReference type="ARBA" id="ARBA00022737"/>
    </source>
</evidence>
<keyword evidence="5" id="KW-0862">Zinc</keyword>
<dbReference type="PRINTS" id="PR00405">
    <property type="entry name" value="REVINTRACTNG"/>
</dbReference>
<dbReference type="InterPro" id="IPR022018">
    <property type="entry name" value="GIT1_C"/>
</dbReference>
<feature type="region of interest" description="Disordered" evidence="10">
    <location>
        <begin position="460"/>
        <end position="482"/>
    </location>
</feature>
<evidence type="ECO:0000256" key="10">
    <source>
        <dbReference type="SAM" id="MobiDB-lite"/>
    </source>
</evidence>
<evidence type="ECO:0000256" key="2">
    <source>
        <dbReference type="ARBA" id="ARBA00022723"/>
    </source>
</evidence>
<dbReference type="Pfam" id="PF12205">
    <property type="entry name" value="GIT1_C"/>
    <property type="match status" value="1"/>
</dbReference>
<dbReference type="InterPro" id="IPR002110">
    <property type="entry name" value="Ankyrin_rpt"/>
</dbReference>
<dbReference type="PROSITE" id="PS50297">
    <property type="entry name" value="ANK_REP_REGION"/>
    <property type="match status" value="1"/>
</dbReference>
<evidence type="ECO:0000313" key="12">
    <source>
        <dbReference type="Proteomes" id="UP000515152"/>
    </source>
</evidence>
<reference evidence="13" key="1">
    <citation type="submission" date="2025-08" db="UniProtKB">
        <authorList>
            <consortium name="RefSeq"/>
        </authorList>
    </citation>
    <scope>IDENTIFICATION</scope>
</reference>
<dbReference type="FunFam" id="1.10.220.150:FF:000003">
    <property type="entry name" value="ARF GTPase-activating protein GIT2 isoform 1"/>
    <property type="match status" value="1"/>
</dbReference>
<dbReference type="InterPro" id="IPR038508">
    <property type="entry name" value="ArfGAP_dom_sf"/>
</dbReference>
<dbReference type="Gene3D" id="1.25.40.20">
    <property type="entry name" value="Ankyrin repeat-containing domain"/>
    <property type="match status" value="1"/>
</dbReference>
<evidence type="ECO:0000256" key="1">
    <source>
        <dbReference type="ARBA" id="ARBA00022468"/>
    </source>
</evidence>
<dbReference type="RefSeq" id="XP_031426350.1">
    <property type="nucleotide sequence ID" value="XM_031570490.2"/>
</dbReference>
<dbReference type="Gene3D" id="1.10.220.150">
    <property type="entry name" value="Arf GTPase activating protein"/>
    <property type="match status" value="1"/>
</dbReference>
<dbReference type="InterPro" id="IPR032352">
    <property type="entry name" value="GIT1/2_CC"/>
</dbReference>
<dbReference type="SUPFAM" id="SSF48403">
    <property type="entry name" value="Ankyrin repeat"/>
    <property type="match status" value="1"/>
</dbReference>
<evidence type="ECO:0000313" key="13">
    <source>
        <dbReference type="RefSeq" id="XP_031426350.1"/>
    </source>
</evidence>
<dbReference type="PROSITE" id="PS50088">
    <property type="entry name" value="ANK_REPEAT"/>
    <property type="match status" value="1"/>
</dbReference>
<dbReference type="SMART" id="SM00105">
    <property type="entry name" value="ArfGap"/>
    <property type="match status" value="1"/>
</dbReference>
<keyword evidence="2" id="KW-0479">Metal-binding</keyword>
<feature type="region of interest" description="Disordered" evidence="10">
    <location>
        <begin position="383"/>
        <end position="429"/>
    </location>
</feature>
<organism evidence="12 13">
    <name type="scientific">Clupea harengus</name>
    <name type="common">Atlantic herring</name>
    <dbReference type="NCBI Taxonomy" id="7950"/>
    <lineage>
        <taxon>Eukaryota</taxon>
        <taxon>Metazoa</taxon>
        <taxon>Chordata</taxon>
        <taxon>Craniata</taxon>
        <taxon>Vertebrata</taxon>
        <taxon>Euteleostomi</taxon>
        <taxon>Actinopterygii</taxon>
        <taxon>Neopterygii</taxon>
        <taxon>Teleostei</taxon>
        <taxon>Clupei</taxon>
        <taxon>Clupeiformes</taxon>
        <taxon>Clupeoidei</taxon>
        <taxon>Clupeidae</taxon>
        <taxon>Clupea</taxon>
    </lineage>
</organism>
<feature type="repeat" description="ANK" evidence="8">
    <location>
        <begin position="166"/>
        <end position="198"/>
    </location>
</feature>
<dbReference type="GO" id="GO:0008277">
    <property type="term" value="P:regulation of G protein-coupled receptor signaling pathway"/>
    <property type="evidence" value="ECO:0007669"/>
    <property type="project" value="TreeGrafter"/>
</dbReference>
<keyword evidence="1" id="KW-0343">GTPase activation</keyword>
<dbReference type="AlphaFoldDB" id="A0A6P8FSE8"/>
<keyword evidence="6 8" id="KW-0040">ANK repeat</keyword>
<dbReference type="Gene3D" id="1.20.120.330">
    <property type="entry name" value="Nucleotidyltransferases domain 2"/>
    <property type="match status" value="1"/>
</dbReference>
<feature type="compositionally biased region" description="Basic and acidic residues" evidence="10">
    <location>
        <begin position="408"/>
        <end position="419"/>
    </location>
</feature>
<gene>
    <name evidence="13" type="primary">git2a</name>
</gene>
<dbReference type="PROSITE" id="PS50115">
    <property type="entry name" value="ARFGAP"/>
    <property type="match status" value="1"/>
</dbReference>
<evidence type="ECO:0000259" key="11">
    <source>
        <dbReference type="PROSITE" id="PS50115"/>
    </source>
</evidence>
<keyword evidence="4 9" id="KW-0863">Zinc-finger</keyword>
<dbReference type="InterPro" id="IPR013724">
    <property type="entry name" value="GIT_SHD"/>
</dbReference>
<dbReference type="InterPro" id="IPR047161">
    <property type="entry name" value="GIT-like"/>
</dbReference>
<dbReference type="GO" id="GO:0036465">
    <property type="term" value="P:synaptic vesicle recycling"/>
    <property type="evidence" value="ECO:0007669"/>
    <property type="project" value="TreeGrafter"/>
</dbReference>
<dbReference type="SMART" id="SM00555">
    <property type="entry name" value="GIT"/>
    <property type="match status" value="2"/>
</dbReference>
<accession>A0A6P8FSE8</accession>
<dbReference type="Gene3D" id="1.20.5.170">
    <property type="match status" value="1"/>
</dbReference>
<dbReference type="PANTHER" id="PTHR46097:SF4">
    <property type="entry name" value="ARF GTPASE-ACTIVATING PROTEIN GIT2"/>
    <property type="match status" value="1"/>
</dbReference>
<keyword evidence="12" id="KW-1185">Reference proteome</keyword>
<dbReference type="SUPFAM" id="SSF57863">
    <property type="entry name" value="ArfGap/RecO-like zinc finger"/>
    <property type="match status" value="1"/>
</dbReference>